<evidence type="ECO:0000313" key="1">
    <source>
        <dbReference type="EMBL" id="RCW81994.1"/>
    </source>
</evidence>
<comment type="caution">
    <text evidence="1">The sequence shown here is derived from an EMBL/GenBank/DDBJ whole genome shotgun (WGS) entry which is preliminary data.</text>
</comment>
<proteinExistence type="predicted"/>
<reference evidence="1 2" key="1">
    <citation type="submission" date="2018-07" db="EMBL/GenBank/DDBJ databases">
        <title>Genomic Encyclopedia of Type Strains, Phase III (KMG-III): the genomes of soil and plant-associated and newly described type strains.</title>
        <authorList>
            <person name="Whitman W."/>
        </authorList>
    </citation>
    <scope>NUCLEOTIDE SEQUENCE [LARGE SCALE GENOMIC DNA]</scope>
    <source>
        <strain evidence="1 2">31-25a</strain>
    </source>
</reference>
<accession>A0A368YUY5</accession>
<keyword evidence="2" id="KW-1185">Reference proteome</keyword>
<dbReference type="EMBL" id="QPJM01000009">
    <property type="protein sequence ID" value="RCW81994.1"/>
    <property type="molecule type" value="Genomic_DNA"/>
</dbReference>
<dbReference type="Proteomes" id="UP000253324">
    <property type="component" value="Unassembled WGS sequence"/>
</dbReference>
<name>A0A368YUY5_9HYPH</name>
<organism evidence="1 2">
    <name type="scientific">Phyllobacterium bourgognense</name>
    <dbReference type="NCBI Taxonomy" id="314236"/>
    <lineage>
        <taxon>Bacteria</taxon>
        <taxon>Pseudomonadati</taxon>
        <taxon>Pseudomonadota</taxon>
        <taxon>Alphaproteobacteria</taxon>
        <taxon>Hyphomicrobiales</taxon>
        <taxon>Phyllobacteriaceae</taxon>
        <taxon>Phyllobacterium</taxon>
    </lineage>
</organism>
<dbReference type="AlphaFoldDB" id="A0A368YUY5"/>
<evidence type="ECO:0000313" key="2">
    <source>
        <dbReference type="Proteomes" id="UP000253324"/>
    </source>
</evidence>
<sequence length="57" mass="6629">MPHFKPKTALNLALVHIVQQFVDVTVIPSSKKYYYESISPCLRLAIFWPLFMPSQFS</sequence>
<protein>
    <submittedName>
        <fullName evidence="1">Uncharacterized protein</fullName>
    </submittedName>
</protein>
<gene>
    <name evidence="1" type="ORF">C7476_109176</name>
</gene>